<feature type="compositionally biased region" description="Low complexity" evidence="16">
    <location>
        <begin position="51"/>
        <end position="63"/>
    </location>
</feature>
<dbReference type="FunFam" id="2.60.40.10:FF:000348">
    <property type="entry name" value="Interleukin 20 receptor subunit alpha"/>
    <property type="match status" value="1"/>
</dbReference>
<evidence type="ECO:0000256" key="2">
    <source>
        <dbReference type="ARBA" id="ARBA00005399"/>
    </source>
</evidence>
<dbReference type="PANTHER" id="PTHR20859:SF53">
    <property type="entry name" value="INTERLEUKIN-22 RECEPTOR SUBUNIT ALPHA-1"/>
    <property type="match status" value="1"/>
</dbReference>
<evidence type="ECO:0000259" key="18">
    <source>
        <dbReference type="Pfam" id="PF01108"/>
    </source>
</evidence>
<evidence type="ECO:0000256" key="4">
    <source>
        <dbReference type="ARBA" id="ARBA00022553"/>
    </source>
</evidence>
<keyword evidence="13" id="KW-0325">Glycoprotein</keyword>
<keyword evidence="12 19" id="KW-0675">Receptor</keyword>
<comment type="caution">
    <text evidence="19">The sequence shown here is derived from an EMBL/GenBank/DDBJ whole genome shotgun (WGS) entry which is preliminary data.</text>
</comment>
<gene>
    <name evidence="19" type="ORF">J0S82_005105</name>
</gene>
<evidence type="ECO:0000256" key="17">
    <source>
        <dbReference type="SAM" id="Phobius"/>
    </source>
</evidence>
<evidence type="ECO:0000256" key="1">
    <source>
        <dbReference type="ARBA" id="ARBA00004251"/>
    </source>
</evidence>
<dbReference type="OrthoDB" id="9908819at2759"/>
<evidence type="ECO:0000256" key="14">
    <source>
        <dbReference type="ARBA" id="ARBA00055421"/>
    </source>
</evidence>
<evidence type="ECO:0000256" key="12">
    <source>
        <dbReference type="ARBA" id="ARBA00023170"/>
    </source>
</evidence>
<keyword evidence="5 17" id="KW-0812">Transmembrane</keyword>
<evidence type="ECO:0000256" key="13">
    <source>
        <dbReference type="ARBA" id="ARBA00023180"/>
    </source>
</evidence>
<feature type="domain" description="Fibronectin type-III" evidence="18">
    <location>
        <begin position="114"/>
        <end position="202"/>
    </location>
</feature>
<keyword evidence="7" id="KW-0677">Repeat</keyword>
<evidence type="ECO:0000256" key="7">
    <source>
        <dbReference type="ARBA" id="ARBA00022737"/>
    </source>
</evidence>
<keyword evidence="8" id="KW-0832">Ubl conjugation</keyword>
<comment type="subcellular location">
    <subcellularLocation>
        <location evidence="1">Cell membrane</location>
        <topology evidence="1">Single-pass type I membrane protein</topology>
    </subcellularLocation>
</comment>
<evidence type="ECO:0000256" key="8">
    <source>
        <dbReference type="ARBA" id="ARBA00022843"/>
    </source>
</evidence>
<comment type="similarity">
    <text evidence="2">Belongs to the type II cytokine receptor family.</text>
</comment>
<evidence type="ECO:0000313" key="20">
    <source>
        <dbReference type="Proteomes" id="UP000700334"/>
    </source>
</evidence>
<feature type="region of interest" description="Disordered" evidence="16">
    <location>
        <begin position="1"/>
        <end position="96"/>
    </location>
</feature>
<dbReference type="InterPro" id="IPR050650">
    <property type="entry name" value="Type-II_Cytokine-TF_Rcpt"/>
</dbReference>
<comment type="function">
    <text evidence="14">Component of the receptor for IL20, IL22 and IL24. Component of IL22 receptor formed by IL22RA1 and IL10RB enabling IL22 signaling via JAK/STAT pathways. IL22 also induces activation of MAPK1/MAPK3 and Akt kinases pathways. Component of one of the receptor for IL20 and IL24 formed by IL22RA1 and IL20RB also signaling through STATs activation. Mediates IL24 antiangiogenic activity as well as IL24 inhibitory effect on endothelial cell tube formation and differentiation.</text>
</comment>
<dbReference type="InterPro" id="IPR036116">
    <property type="entry name" value="FN3_sf"/>
</dbReference>
<accession>A0A8J6DEG1</accession>
<evidence type="ECO:0000256" key="10">
    <source>
        <dbReference type="ARBA" id="ARBA00023136"/>
    </source>
</evidence>
<evidence type="ECO:0000256" key="11">
    <source>
        <dbReference type="ARBA" id="ARBA00023157"/>
    </source>
</evidence>
<evidence type="ECO:0000256" key="15">
    <source>
        <dbReference type="ARBA" id="ARBA00071143"/>
    </source>
</evidence>
<evidence type="ECO:0000256" key="5">
    <source>
        <dbReference type="ARBA" id="ARBA00022692"/>
    </source>
</evidence>
<keyword evidence="10 17" id="KW-0472">Membrane</keyword>
<dbReference type="PANTHER" id="PTHR20859">
    <property type="entry name" value="INTERFERON/INTERLEUKIN RECEPTOR"/>
    <property type="match status" value="1"/>
</dbReference>
<keyword evidence="11" id="KW-1015">Disulfide bond</keyword>
<dbReference type="InterPro" id="IPR003961">
    <property type="entry name" value="FN3_dom"/>
</dbReference>
<name>A0A8J6DEG1_GALPY</name>
<dbReference type="Pfam" id="PF01108">
    <property type="entry name" value="Tissue_fac"/>
    <property type="match status" value="1"/>
</dbReference>
<sequence length="676" mass="74775">MPGCTCAVGAPELDTGLNGRRHEDARNKQDRPTGLMSSSSRKQPRGSQVEPPAKAPKLPSLPLRWPGGQKRTRRVPHEAAPDHPGRSVPDRKWGAGSSNPSTHLLILLPLSAAHIPEENSTILHNVKFQSKNFENILIWDTELQTAPDVVYSVEYKKYGEKDWLAKEDCQEITHKSCNLTMETANINESYYARVNATSVGRQLASQMTARFYPLYCTTIKAPDVTCIPKVRSIQMIVHPTSTPIKAENGSWLTLEKIFPGLSYRIKLHENNTFRMLEGKEREYEFVGLTPDTEFNGTTTIQLEDRLKESESSMCTVKTLPDQTWIYYSFSGAVLFLMGLLIVGLGCLSYRYVTKPPSPPNSLNFSHTLTFHPLQLMQREHMLIPVFEARRPSSVAETVQYCQVVVSTPRESPGAPLLHGLSGVTYLGQRDIIHQPSRAPPQQTLPPLSYAPQVTAEIKPRSYALQVTPKAKPLCYAPEAIPEAQSCSLTPHDNQRSWPTSYGVCVEDAGKDAPPVTPPSPNHLKPKDQLQKEALHGNSGPGGRFSLQVVTSLATEEPQETKCFHQHLGIHTDPNVPHRRDPGTPGHLTGQLPLLLSIQLDGHSVPLPVDMPFLPCPTTDQGPGPWSLLESLVCPSDEGPVSETEATNPDTQASDREQPAEVDSLFRGLDLTVQWES</sequence>
<dbReference type="GO" id="GO:0004896">
    <property type="term" value="F:cytokine receptor activity"/>
    <property type="evidence" value="ECO:0007669"/>
    <property type="project" value="TreeGrafter"/>
</dbReference>
<evidence type="ECO:0000256" key="6">
    <source>
        <dbReference type="ARBA" id="ARBA00022729"/>
    </source>
</evidence>
<dbReference type="Proteomes" id="UP000700334">
    <property type="component" value="Unassembled WGS sequence"/>
</dbReference>
<dbReference type="SUPFAM" id="SSF49265">
    <property type="entry name" value="Fibronectin type III"/>
    <property type="match status" value="1"/>
</dbReference>
<dbReference type="FunFam" id="2.60.40.10:FF:001465">
    <property type="entry name" value="Interleukin-22 receptor subunit alpha-1"/>
    <property type="match status" value="1"/>
</dbReference>
<keyword evidence="4" id="KW-0597">Phosphoprotein</keyword>
<proteinExistence type="inferred from homology"/>
<keyword evidence="6" id="KW-0732">Signal</keyword>
<feature type="compositionally biased region" description="Basic and acidic residues" evidence="16">
    <location>
        <begin position="20"/>
        <end position="31"/>
    </location>
</feature>
<keyword evidence="20" id="KW-1185">Reference proteome</keyword>
<evidence type="ECO:0000256" key="16">
    <source>
        <dbReference type="SAM" id="MobiDB-lite"/>
    </source>
</evidence>
<dbReference type="Gene3D" id="2.60.40.10">
    <property type="entry name" value="Immunoglobulins"/>
    <property type="match status" value="2"/>
</dbReference>
<organism evidence="19 20">
    <name type="scientific">Galemys pyrenaicus</name>
    <name type="common">Iberian desman</name>
    <name type="synonym">Pyrenean desman</name>
    <dbReference type="NCBI Taxonomy" id="202257"/>
    <lineage>
        <taxon>Eukaryota</taxon>
        <taxon>Metazoa</taxon>
        <taxon>Chordata</taxon>
        <taxon>Craniata</taxon>
        <taxon>Vertebrata</taxon>
        <taxon>Euteleostomi</taxon>
        <taxon>Mammalia</taxon>
        <taxon>Eutheria</taxon>
        <taxon>Laurasiatheria</taxon>
        <taxon>Eulipotyphla</taxon>
        <taxon>Talpidae</taxon>
        <taxon>Galemys</taxon>
    </lineage>
</organism>
<evidence type="ECO:0000313" key="19">
    <source>
        <dbReference type="EMBL" id="KAG8506707.1"/>
    </source>
</evidence>
<protein>
    <recommendedName>
        <fullName evidence="15">Interleukin-22 receptor subunit alpha-1</fullName>
    </recommendedName>
</protein>
<keyword evidence="3" id="KW-1003">Cell membrane</keyword>
<dbReference type="EMBL" id="JAGFMF010012145">
    <property type="protein sequence ID" value="KAG8506707.1"/>
    <property type="molecule type" value="Genomic_DNA"/>
</dbReference>
<feature type="region of interest" description="Disordered" evidence="16">
    <location>
        <begin position="634"/>
        <end position="661"/>
    </location>
</feature>
<dbReference type="GO" id="GO:0005886">
    <property type="term" value="C:plasma membrane"/>
    <property type="evidence" value="ECO:0007669"/>
    <property type="project" value="UniProtKB-SubCell"/>
</dbReference>
<evidence type="ECO:0000256" key="3">
    <source>
        <dbReference type="ARBA" id="ARBA00022475"/>
    </source>
</evidence>
<feature type="transmembrane region" description="Helical" evidence="17">
    <location>
        <begin position="324"/>
        <end position="347"/>
    </location>
</feature>
<evidence type="ECO:0000256" key="9">
    <source>
        <dbReference type="ARBA" id="ARBA00022989"/>
    </source>
</evidence>
<dbReference type="AlphaFoldDB" id="A0A8J6DEG1"/>
<feature type="compositionally biased region" description="Basic and acidic residues" evidence="16">
    <location>
        <begin position="75"/>
        <end position="93"/>
    </location>
</feature>
<dbReference type="InterPro" id="IPR013783">
    <property type="entry name" value="Ig-like_fold"/>
</dbReference>
<reference evidence="19" key="1">
    <citation type="journal article" date="2021" name="Evol. Appl.">
        <title>The genome of the Pyrenean desman and the effects of bottlenecks and inbreeding on the genomic landscape of an endangered species.</title>
        <authorList>
            <person name="Escoda L."/>
            <person name="Castresana J."/>
        </authorList>
    </citation>
    <scope>NUCLEOTIDE SEQUENCE</scope>
    <source>
        <strain evidence="19">IBE-C5619</strain>
    </source>
</reference>
<keyword evidence="9 17" id="KW-1133">Transmembrane helix</keyword>